<dbReference type="Gene3D" id="2.60.40.4290">
    <property type="match status" value="1"/>
</dbReference>
<proteinExistence type="inferred from homology"/>
<dbReference type="Proteomes" id="UP000028022">
    <property type="component" value="Unassembled WGS sequence"/>
</dbReference>
<accession>A0A081R175</accession>
<dbReference type="InterPro" id="IPR020287">
    <property type="entry name" value="Tail_sheath_C"/>
</dbReference>
<dbReference type="Gene3D" id="3.40.50.11790">
    <property type="match status" value="1"/>
</dbReference>
<organism evidence="6 7">
    <name type="scientific">Streptococcus mitis</name>
    <dbReference type="NCBI Taxonomy" id="28037"/>
    <lineage>
        <taxon>Bacteria</taxon>
        <taxon>Bacillati</taxon>
        <taxon>Bacillota</taxon>
        <taxon>Bacilli</taxon>
        <taxon>Lactobacillales</taxon>
        <taxon>Streptococcaceae</taxon>
        <taxon>Streptococcus</taxon>
        <taxon>Streptococcus mitis group</taxon>
    </lineage>
</organism>
<sequence length="437" mass="48414">MAGGIWKRQNKVRPGAYINVKSKDIAMTRLGGDGVVTVPLALSFGQSKKLMKIRRGEDLFKKLGYEQESPQLLLLNEAFKRVSEVLLYRLNTGEKANVSLSDNVTAQAKYSGVRGNDITVTVKTNVDDPSSFDVVTFLDTVVMDSQTVKVLADLKNNDLVEFSGTGELQAVAGAKLTGGTDGTVSTQDYSEYFKALETVEFNYMALPVEDASIKKAAINFIKRMREDEGLGAQLVVADSDADSEAVINVKNGVILSDKTVIDKTKATVWVAAASANAGVEKSLTYEKYEDSVDVVGRLSHTETEDALLKGQFVFTARRGRAVVEQDINSHVSFTIEKNQDFRKNRILRTLDDIVNDTRYAFSEYFLGKVSNNEDGRQAFKANRIRYFKDLEARGAIEDFKVEDIEVLRGELKESVVVNVKVKPVDSMEKLYMTVTVE</sequence>
<comment type="caution">
    <text evidence="6">The sequence shown here is derived from an EMBL/GenBank/DDBJ whole genome shotgun (WGS) entry which is preliminary data.</text>
</comment>
<evidence type="ECO:0000259" key="3">
    <source>
        <dbReference type="Pfam" id="PF17481"/>
    </source>
</evidence>
<dbReference type="Pfam" id="PF22671">
    <property type="entry name" value="Gp18_domIII_N"/>
    <property type="match status" value="1"/>
</dbReference>
<evidence type="ECO:0000313" key="6">
    <source>
        <dbReference type="EMBL" id="KEQ48948.1"/>
    </source>
</evidence>
<reference evidence="6 7" key="1">
    <citation type="submission" date="2014-05" db="EMBL/GenBank/DDBJ databases">
        <authorList>
            <person name="Daugherty S.C."/>
            <person name="Tallon L.J."/>
            <person name="Sadzewicz L."/>
            <person name="Kilian M."/>
            <person name="Tettelin H."/>
        </authorList>
    </citation>
    <scope>NUCLEOTIDE SEQUENCE [LARGE SCALE GENOMIC DNA]</scope>
    <source>
        <strain evidence="6 7">SK608</strain>
    </source>
</reference>
<evidence type="ECO:0000259" key="2">
    <source>
        <dbReference type="Pfam" id="PF04984"/>
    </source>
</evidence>
<dbReference type="AlphaFoldDB" id="A0A081R175"/>
<comment type="similarity">
    <text evidence="1">Belongs to the myoviridae tail sheath protein family.</text>
</comment>
<feature type="domain" description="Tail sheath protein Gp18-like" evidence="5">
    <location>
        <begin position="34"/>
        <end position="90"/>
    </location>
</feature>
<dbReference type="Gene3D" id="3.30.360.90">
    <property type="match status" value="1"/>
</dbReference>
<dbReference type="InterPro" id="IPR035326">
    <property type="entry name" value="Beta_sandwich_Seath"/>
</dbReference>
<dbReference type="InterPro" id="IPR054564">
    <property type="entry name" value="Gp18_domIII_N"/>
</dbReference>
<feature type="domain" description="Phage tail sheath protein-like beta-sandwich" evidence="3">
    <location>
        <begin position="91"/>
        <end position="181"/>
    </location>
</feature>
<evidence type="ECO:0000256" key="1">
    <source>
        <dbReference type="ARBA" id="ARBA00008005"/>
    </source>
</evidence>
<feature type="domain" description="Tail sheath protein C-terminal" evidence="4">
    <location>
        <begin position="336"/>
        <end position="436"/>
    </location>
</feature>
<dbReference type="Pfam" id="PF17481">
    <property type="entry name" value="Phage_sheath_domII"/>
    <property type="match status" value="1"/>
</dbReference>
<dbReference type="RefSeq" id="WP_033675937.1">
    <property type="nucleotide sequence ID" value="NZ_OZ217343.1"/>
</dbReference>
<evidence type="ECO:0000259" key="5">
    <source>
        <dbReference type="Pfam" id="PF22671"/>
    </source>
</evidence>
<dbReference type="InterPro" id="IPR035089">
    <property type="entry name" value="Phage_sheath_subtilisin"/>
</dbReference>
<evidence type="ECO:0008006" key="8">
    <source>
        <dbReference type="Google" id="ProtNLM"/>
    </source>
</evidence>
<name>A0A081R175_STRMT</name>
<evidence type="ECO:0000313" key="7">
    <source>
        <dbReference type="Proteomes" id="UP000028022"/>
    </source>
</evidence>
<dbReference type="Pfam" id="PF17482">
    <property type="entry name" value="Phage_sheath_1C"/>
    <property type="match status" value="1"/>
</dbReference>
<feature type="domain" description="Tail sheath protein subtilisin-like" evidence="2">
    <location>
        <begin position="182"/>
        <end position="329"/>
    </location>
</feature>
<dbReference type="Pfam" id="PF04984">
    <property type="entry name" value="Phage_sheath_1"/>
    <property type="match status" value="1"/>
</dbReference>
<protein>
    <recommendedName>
        <fullName evidence="8">Phage tail sheath protein</fullName>
    </recommendedName>
</protein>
<gene>
    <name evidence="6" type="ORF">SK608_0246</name>
</gene>
<evidence type="ECO:0000259" key="4">
    <source>
        <dbReference type="Pfam" id="PF17482"/>
    </source>
</evidence>
<dbReference type="Gene3D" id="3.30.1490.360">
    <property type="match status" value="1"/>
</dbReference>
<dbReference type="EMBL" id="JPFZ01000007">
    <property type="protein sequence ID" value="KEQ48948.1"/>
    <property type="molecule type" value="Genomic_DNA"/>
</dbReference>
<dbReference type="Gene3D" id="3.30.1370.220">
    <property type="match status" value="1"/>
</dbReference>